<comment type="similarity">
    <text evidence="1">Belongs to the ribosome association toxin RatA family.</text>
</comment>
<dbReference type="Pfam" id="PF03364">
    <property type="entry name" value="Polyketide_cyc"/>
    <property type="match status" value="1"/>
</dbReference>
<dbReference type="InterPro" id="IPR044996">
    <property type="entry name" value="COQ10-like"/>
</dbReference>
<dbReference type="InterPro" id="IPR005031">
    <property type="entry name" value="COQ10_START"/>
</dbReference>
<dbReference type="Proteomes" id="UP000198346">
    <property type="component" value="Unassembled WGS sequence"/>
</dbReference>
<keyword evidence="4" id="KW-1185">Reference proteome</keyword>
<evidence type="ECO:0000259" key="2">
    <source>
        <dbReference type="Pfam" id="PF03364"/>
    </source>
</evidence>
<dbReference type="CDD" id="cd07813">
    <property type="entry name" value="COQ10p_like"/>
    <property type="match status" value="1"/>
</dbReference>
<dbReference type="PANTHER" id="PTHR12901">
    <property type="entry name" value="SPERM PROTEIN HOMOLOG"/>
    <property type="match status" value="1"/>
</dbReference>
<dbReference type="InterPro" id="IPR023393">
    <property type="entry name" value="START-like_dom_sf"/>
</dbReference>
<reference evidence="3 4" key="1">
    <citation type="submission" date="2017-07" db="EMBL/GenBank/DDBJ databases">
        <authorList>
            <person name="Sun Z.S."/>
            <person name="Albrecht U."/>
            <person name="Echele G."/>
            <person name="Lee C.C."/>
        </authorList>
    </citation>
    <scope>NUCLEOTIDE SEQUENCE [LARGE SCALE GENOMIC DNA]</scope>
    <source>
        <strain evidence="3 4">CGMCC 1.12710</strain>
    </source>
</reference>
<evidence type="ECO:0000313" key="4">
    <source>
        <dbReference type="Proteomes" id="UP000198346"/>
    </source>
</evidence>
<dbReference type="GO" id="GO:0048039">
    <property type="term" value="F:ubiquinone binding"/>
    <property type="evidence" value="ECO:0007669"/>
    <property type="project" value="InterPro"/>
</dbReference>
<evidence type="ECO:0000313" key="3">
    <source>
        <dbReference type="EMBL" id="SNT74859.1"/>
    </source>
</evidence>
<dbReference type="OrthoDB" id="9804759at2"/>
<gene>
    <name evidence="3" type="ORF">SAMN06297382_2449</name>
</gene>
<protein>
    <submittedName>
        <fullName evidence="3">Coenzyme Q-binding protein COQ10</fullName>
    </submittedName>
</protein>
<accession>A0A239PX14</accession>
<dbReference type="PANTHER" id="PTHR12901:SF10">
    <property type="entry name" value="COENZYME Q-BINDING PROTEIN COQ10, MITOCHONDRIAL"/>
    <property type="match status" value="1"/>
</dbReference>
<name>A0A239PX14_9PROT</name>
<organism evidence="3 4">
    <name type="scientific">Amphiplicatus metriothermophilus</name>
    <dbReference type="NCBI Taxonomy" id="1519374"/>
    <lineage>
        <taxon>Bacteria</taxon>
        <taxon>Pseudomonadati</taxon>
        <taxon>Pseudomonadota</taxon>
        <taxon>Alphaproteobacteria</taxon>
        <taxon>Parvularculales</taxon>
        <taxon>Parvularculaceae</taxon>
        <taxon>Amphiplicatus</taxon>
    </lineage>
</organism>
<dbReference type="Gene3D" id="3.30.530.20">
    <property type="match status" value="1"/>
</dbReference>
<dbReference type="EMBL" id="FZQA01000006">
    <property type="protein sequence ID" value="SNT74859.1"/>
    <property type="molecule type" value="Genomic_DNA"/>
</dbReference>
<evidence type="ECO:0000256" key="1">
    <source>
        <dbReference type="ARBA" id="ARBA00008918"/>
    </source>
</evidence>
<dbReference type="RefSeq" id="WP_089412884.1">
    <property type="nucleotide sequence ID" value="NZ_FZQA01000006.1"/>
</dbReference>
<dbReference type="AlphaFoldDB" id="A0A239PX14"/>
<sequence length="156" mass="17855">MATEKRTKTFAPFPPEAMFDLVADVERYPEFLPHCAALRVVERGGADPQGRETLVADMVVAYRAFRETFRSRVTLDRPALRIEAEYLEGPFRHLRTVWRFEQAPDGTEIDFTISFAFSNFILQAAAAPVFEKVFMRMTDAFIRRAHDLYGSVGIES</sequence>
<proteinExistence type="inferred from homology"/>
<feature type="domain" description="Coenzyme Q-binding protein COQ10 START" evidence="2">
    <location>
        <begin position="12"/>
        <end position="141"/>
    </location>
</feature>
<dbReference type="GO" id="GO:0045333">
    <property type="term" value="P:cellular respiration"/>
    <property type="evidence" value="ECO:0007669"/>
    <property type="project" value="InterPro"/>
</dbReference>
<dbReference type="SUPFAM" id="SSF55961">
    <property type="entry name" value="Bet v1-like"/>
    <property type="match status" value="1"/>
</dbReference>